<protein>
    <submittedName>
        <fullName evidence="2">Uncharacterized protein</fullName>
    </submittedName>
</protein>
<dbReference type="AlphaFoldDB" id="A0A4Q5IXV3"/>
<gene>
    <name evidence="2" type="ORF">ETU37_14660</name>
</gene>
<evidence type="ECO:0000313" key="2">
    <source>
        <dbReference type="EMBL" id="RYU10952.1"/>
    </source>
</evidence>
<dbReference type="OrthoDB" id="3785534at2"/>
<dbReference type="EMBL" id="SDPU01000027">
    <property type="protein sequence ID" value="RYU10952.1"/>
    <property type="molecule type" value="Genomic_DNA"/>
</dbReference>
<dbReference type="Proteomes" id="UP000291189">
    <property type="component" value="Unassembled WGS sequence"/>
</dbReference>
<evidence type="ECO:0000313" key="3">
    <source>
        <dbReference type="Proteomes" id="UP000291189"/>
    </source>
</evidence>
<comment type="caution">
    <text evidence="2">The sequence shown here is derived from an EMBL/GenBank/DDBJ whole genome shotgun (WGS) entry which is preliminary data.</text>
</comment>
<keyword evidence="1" id="KW-1133">Transmembrane helix</keyword>
<proteinExistence type="predicted"/>
<keyword evidence="3" id="KW-1185">Reference proteome</keyword>
<name>A0A4Q5IXV3_9ACTN</name>
<keyword evidence="1" id="KW-0472">Membrane</keyword>
<keyword evidence="1" id="KW-0812">Transmembrane</keyword>
<sequence length="120" mass="12024">MGNVNLPTPVALAGGAICVLGGYLLGAVLAPDTATRTTAEVASYDPATSRLCLRGSGIDGQEGAVVDGRLCGTWRRTQGTGDTPQKGDEFRFVSVAAGGADASGPDGEAPATVIYGDVVR</sequence>
<feature type="transmembrane region" description="Helical" evidence="1">
    <location>
        <begin position="12"/>
        <end position="30"/>
    </location>
</feature>
<evidence type="ECO:0000256" key="1">
    <source>
        <dbReference type="SAM" id="Phobius"/>
    </source>
</evidence>
<accession>A0A4Q5IXV3</accession>
<dbReference type="RefSeq" id="WP_129988092.1">
    <property type="nucleotide sequence ID" value="NZ_SDPU01000027.1"/>
</dbReference>
<reference evidence="2 3" key="1">
    <citation type="submission" date="2019-01" db="EMBL/GenBank/DDBJ databases">
        <title>Nocardioides guangzhouensis sp. nov., an actinobacterium isolated from soil.</title>
        <authorList>
            <person name="Fu Y."/>
            <person name="Cai Y."/>
            <person name="Lin Z."/>
            <person name="Chen P."/>
        </authorList>
    </citation>
    <scope>NUCLEOTIDE SEQUENCE [LARGE SCALE GENOMIC DNA]</scope>
    <source>
        <strain evidence="2 3">NBRC 105384</strain>
    </source>
</reference>
<organism evidence="2 3">
    <name type="scientific">Nocardioides iriomotensis</name>
    <dbReference type="NCBI Taxonomy" id="715784"/>
    <lineage>
        <taxon>Bacteria</taxon>
        <taxon>Bacillati</taxon>
        <taxon>Actinomycetota</taxon>
        <taxon>Actinomycetes</taxon>
        <taxon>Propionibacteriales</taxon>
        <taxon>Nocardioidaceae</taxon>
        <taxon>Nocardioides</taxon>
    </lineage>
</organism>